<dbReference type="PROSITE" id="PS52050">
    <property type="entry name" value="WYL"/>
    <property type="match status" value="1"/>
</dbReference>
<dbReference type="Pfam" id="PF25583">
    <property type="entry name" value="WCX"/>
    <property type="match status" value="1"/>
</dbReference>
<dbReference type="PROSITE" id="PS51000">
    <property type="entry name" value="HTH_DEOR_2"/>
    <property type="match status" value="1"/>
</dbReference>
<gene>
    <name evidence="5" type="ORF">JZO67_003575</name>
</gene>
<proteinExistence type="predicted"/>
<accession>A0ABV0EVL1</accession>
<dbReference type="PANTHER" id="PTHR34580:SF1">
    <property type="entry name" value="PROTEIN PAFC"/>
    <property type="match status" value="1"/>
</dbReference>
<dbReference type="Proteomes" id="UP000664357">
    <property type="component" value="Unassembled WGS sequence"/>
</dbReference>
<evidence type="ECO:0000313" key="6">
    <source>
        <dbReference type="Proteomes" id="UP000664357"/>
    </source>
</evidence>
<evidence type="ECO:0000256" key="3">
    <source>
        <dbReference type="SAM" id="SignalP"/>
    </source>
</evidence>
<dbReference type="InterPro" id="IPR001034">
    <property type="entry name" value="DeoR_HTH"/>
</dbReference>
<dbReference type="PANTHER" id="PTHR34580">
    <property type="match status" value="1"/>
</dbReference>
<dbReference type="InterPro" id="IPR036388">
    <property type="entry name" value="WH-like_DNA-bd_sf"/>
</dbReference>
<dbReference type="SUPFAM" id="SSF46785">
    <property type="entry name" value="Winged helix' DNA-binding domain"/>
    <property type="match status" value="1"/>
</dbReference>
<keyword evidence="3" id="KW-0732">Signal</keyword>
<comment type="caution">
    <text evidence="5">The sequence shown here is derived from an EMBL/GenBank/DDBJ whole genome shotgun (WGS) entry which is preliminary data.</text>
</comment>
<keyword evidence="6" id="KW-1185">Reference proteome</keyword>
<feature type="signal peptide" evidence="3">
    <location>
        <begin position="1"/>
        <end position="21"/>
    </location>
</feature>
<dbReference type="RefSeq" id="WP_207704683.1">
    <property type="nucleotide sequence ID" value="NZ_JAFREL020000003.1"/>
</dbReference>
<reference evidence="5 6" key="1">
    <citation type="submission" date="2024-02" db="EMBL/GenBank/DDBJ databases">
        <title>The Genome Sequence of Enterococcus sp. DIV0159.</title>
        <authorList>
            <person name="Earl A."/>
            <person name="Manson A."/>
            <person name="Gilmore M."/>
            <person name="Sanders J."/>
            <person name="Shea T."/>
            <person name="Howe W."/>
            <person name="Livny J."/>
            <person name="Cuomo C."/>
            <person name="Neafsey D."/>
            <person name="Birren B."/>
        </authorList>
    </citation>
    <scope>NUCLEOTIDE SEQUENCE [LARGE SCALE GENOMIC DNA]</scope>
    <source>
        <strain evidence="5 6">665A</strain>
    </source>
</reference>
<feature type="domain" description="HTH deoR-type" evidence="4">
    <location>
        <begin position="2"/>
        <end position="57"/>
    </location>
</feature>
<feature type="chain" id="PRO_5045610259" description="HTH deoR-type domain-containing protein" evidence="3">
    <location>
        <begin position="22"/>
        <end position="303"/>
    </location>
</feature>
<dbReference type="InterPro" id="IPR057727">
    <property type="entry name" value="WCX_dom"/>
</dbReference>
<dbReference type="InterPro" id="IPR013196">
    <property type="entry name" value="HTH_11"/>
</dbReference>
<dbReference type="InterPro" id="IPR051534">
    <property type="entry name" value="CBASS_pafABC_assoc_protein"/>
</dbReference>
<name>A0ABV0EVL1_9ENTE</name>
<dbReference type="InterPro" id="IPR028349">
    <property type="entry name" value="PafC-like"/>
</dbReference>
<keyword evidence="1" id="KW-0805">Transcription regulation</keyword>
<dbReference type="InterPro" id="IPR036390">
    <property type="entry name" value="WH_DNA-bd_sf"/>
</dbReference>
<organism evidence="5 6">
    <name type="scientific">Candidatus Enterococcus ferrettii</name>
    <dbReference type="NCBI Taxonomy" id="2815324"/>
    <lineage>
        <taxon>Bacteria</taxon>
        <taxon>Bacillati</taxon>
        <taxon>Bacillota</taxon>
        <taxon>Bacilli</taxon>
        <taxon>Lactobacillales</taxon>
        <taxon>Enterococcaceae</taxon>
        <taxon>Enterococcus</taxon>
    </lineage>
</organism>
<dbReference type="Pfam" id="PF08279">
    <property type="entry name" value="HTH_11"/>
    <property type="match status" value="1"/>
</dbReference>
<evidence type="ECO:0000256" key="1">
    <source>
        <dbReference type="ARBA" id="ARBA00023015"/>
    </source>
</evidence>
<keyword evidence="2" id="KW-0804">Transcription</keyword>
<dbReference type="Pfam" id="PF13280">
    <property type="entry name" value="WYL"/>
    <property type="match status" value="1"/>
</dbReference>
<dbReference type="PIRSF" id="PIRSF016838">
    <property type="entry name" value="PafC"/>
    <property type="match status" value="1"/>
</dbReference>
<dbReference type="EMBL" id="JAFREL020000003">
    <property type="protein sequence ID" value="MEO1771594.1"/>
    <property type="molecule type" value="Genomic_DNA"/>
</dbReference>
<dbReference type="Gene3D" id="1.10.10.10">
    <property type="entry name" value="Winged helix-like DNA-binding domain superfamily/Winged helix DNA-binding domain"/>
    <property type="match status" value="1"/>
</dbReference>
<protein>
    <recommendedName>
        <fullName evidence="4">HTH deoR-type domain-containing protein</fullName>
    </recommendedName>
</protein>
<evidence type="ECO:0000256" key="2">
    <source>
        <dbReference type="ARBA" id="ARBA00023163"/>
    </source>
</evidence>
<evidence type="ECO:0000313" key="5">
    <source>
        <dbReference type="EMBL" id="MEO1771594.1"/>
    </source>
</evidence>
<evidence type="ECO:0000259" key="4">
    <source>
        <dbReference type="PROSITE" id="PS51000"/>
    </source>
</evidence>
<dbReference type="InterPro" id="IPR026881">
    <property type="entry name" value="WYL_dom"/>
</dbReference>
<sequence>MQIQRLFALTHYLLANRSATAAELAQRFNVSLRTVFRDIDILSSAGIPIYTSQGTGGGIFIDNDFVLSKATLTSEEQKKILLSLSSLAATKQDDLSFLLEKLSGLFQNQPSDLIEVDFSRWGRTGEDKDKFNKIASAISGNQLLGFSYINMQMAQSNKIVMPIKLLYKSQAWYLIGYCQEKQTYRTFKITRMSEVFVKAETFDRKNLPVKELDKTEQISYTMIPLVLKCSAETVHRLYEDFHESQVTIAKDGTGILRAEVPDTPWLYGFILSLGGEAEVLSPLRLRNKLCQMIKELMNRYSED</sequence>